<dbReference type="PROSITE" id="PS51257">
    <property type="entry name" value="PROKAR_LIPOPROTEIN"/>
    <property type="match status" value="1"/>
</dbReference>
<reference evidence="4" key="1">
    <citation type="journal article" date="2014" name="FEMS Microbiol. Lett.">
        <title>Draft Genomic DNA Sequence of the Facultatively Methylotrophic Bacterium Acidomonas methanolica type strain MB58.</title>
        <authorList>
            <person name="Higashiura N."/>
            <person name="Hadano H."/>
            <person name="Hirakawa H."/>
            <person name="Matsutani M."/>
            <person name="Takabe S."/>
            <person name="Matsushita K."/>
            <person name="Azuma Y."/>
        </authorList>
    </citation>
    <scope>NUCLEOTIDE SEQUENCE [LARGE SCALE GENOMIC DNA]</scope>
    <source>
        <strain evidence="4">MB58</strain>
    </source>
</reference>
<accession>A0A023D4J4</accession>
<sequence>MRWRAAFSLTLCLTLAGLSLAGCGKKGAPHAPGPASAITYPRVYPSE</sequence>
<dbReference type="AlphaFoldDB" id="A0A023D4J4"/>
<reference evidence="3 4" key="2">
    <citation type="journal article" date="2014" name="FEMS Microbiol. Lett.">
        <title>Draft genomic DNA sequence of the facultatively methylotrophic bacterium Acidomonas methanolica type strain MB58.</title>
        <authorList>
            <person name="Higashiura N."/>
            <person name="Hadano H."/>
            <person name="Hirakawa H."/>
            <person name="Matsutani M."/>
            <person name="Takabe S."/>
            <person name="Matsushita K."/>
            <person name="Azuma Y."/>
        </authorList>
    </citation>
    <scope>NUCLEOTIDE SEQUENCE [LARGE SCALE GENOMIC DNA]</scope>
    <source>
        <strain evidence="3 4">MB58</strain>
    </source>
</reference>
<evidence type="ECO:0000313" key="3">
    <source>
        <dbReference type="EMBL" id="GAJ28999.1"/>
    </source>
</evidence>
<feature type="region of interest" description="Disordered" evidence="1">
    <location>
        <begin position="25"/>
        <end position="47"/>
    </location>
</feature>
<name>A0A023D4J4_ACIMT</name>
<protein>
    <recommendedName>
        <fullName evidence="5">Lipoprotein</fullName>
    </recommendedName>
</protein>
<dbReference type="Proteomes" id="UP000019760">
    <property type="component" value="Unassembled WGS sequence"/>
</dbReference>
<feature type="chain" id="PRO_5030001365" description="Lipoprotein" evidence="2">
    <location>
        <begin position="22"/>
        <end position="47"/>
    </location>
</feature>
<keyword evidence="4" id="KW-1185">Reference proteome</keyword>
<evidence type="ECO:0000313" key="4">
    <source>
        <dbReference type="Proteomes" id="UP000019760"/>
    </source>
</evidence>
<evidence type="ECO:0008006" key="5">
    <source>
        <dbReference type="Google" id="ProtNLM"/>
    </source>
</evidence>
<evidence type="ECO:0000256" key="2">
    <source>
        <dbReference type="SAM" id="SignalP"/>
    </source>
</evidence>
<evidence type="ECO:0000256" key="1">
    <source>
        <dbReference type="SAM" id="MobiDB-lite"/>
    </source>
</evidence>
<comment type="caution">
    <text evidence="3">The sequence shown here is derived from an EMBL/GenBank/DDBJ whole genome shotgun (WGS) entry which is preliminary data.</text>
</comment>
<dbReference type="EMBL" id="BAND01000041">
    <property type="protein sequence ID" value="GAJ28999.1"/>
    <property type="molecule type" value="Genomic_DNA"/>
</dbReference>
<gene>
    <name evidence="3" type="ORF">Amme_041_033</name>
</gene>
<proteinExistence type="predicted"/>
<keyword evidence="2" id="KW-0732">Signal</keyword>
<organism evidence="3 4">
    <name type="scientific">Acidomonas methanolica NBRC 104435</name>
    <dbReference type="NCBI Taxonomy" id="1231351"/>
    <lineage>
        <taxon>Bacteria</taxon>
        <taxon>Pseudomonadati</taxon>
        <taxon>Pseudomonadota</taxon>
        <taxon>Alphaproteobacteria</taxon>
        <taxon>Acetobacterales</taxon>
        <taxon>Acetobacteraceae</taxon>
        <taxon>Acidomonas</taxon>
    </lineage>
</organism>
<feature type="signal peptide" evidence="2">
    <location>
        <begin position="1"/>
        <end position="21"/>
    </location>
</feature>